<dbReference type="Pfam" id="PF00692">
    <property type="entry name" value="dUTPase"/>
    <property type="match status" value="1"/>
</dbReference>
<dbReference type="PANTHER" id="PTHR11241:SF0">
    <property type="entry name" value="DEOXYURIDINE 5'-TRIPHOSPHATE NUCLEOTIDOHYDROLASE"/>
    <property type="match status" value="1"/>
</dbReference>
<comment type="similarity">
    <text evidence="1">Belongs to the dUTPase family.</text>
</comment>
<evidence type="ECO:0000313" key="8">
    <source>
        <dbReference type="Proteomes" id="UP000811365"/>
    </source>
</evidence>
<evidence type="ECO:0000256" key="4">
    <source>
        <dbReference type="ARBA" id="ARBA00023080"/>
    </source>
</evidence>
<dbReference type="Proteomes" id="UP000811365">
    <property type="component" value="Unassembled WGS sequence"/>
</dbReference>
<dbReference type="GO" id="GO:0006226">
    <property type="term" value="P:dUMP biosynthetic process"/>
    <property type="evidence" value="ECO:0007669"/>
    <property type="project" value="InterPro"/>
</dbReference>
<comment type="caution">
    <text evidence="7">The sequence shown here is derived from an EMBL/GenBank/DDBJ whole genome shotgun (WGS) entry which is preliminary data.</text>
</comment>
<protein>
    <recommendedName>
        <fullName evidence="2">dUTP diphosphatase</fullName>
        <ecNumber evidence="2">3.6.1.23</ecNumber>
    </recommendedName>
</protein>
<dbReference type="InterPro" id="IPR033704">
    <property type="entry name" value="dUTPase_trimeric"/>
</dbReference>
<dbReference type="Gene3D" id="2.70.40.10">
    <property type="match status" value="1"/>
</dbReference>
<dbReference type="InterPro" id="IPR036157">
    <property type="entry name" value="dUTPase-like_sf"/>
</dbReference>
<proteinExistence type="inferred from homology"/>
<dbReference type="SUPFAM" id="SSF51283">
    <property type="entry name" value="dUTPase-like"/>
    <property type="match status" value="1"/>
</dbReference>
<evidence type="ECO:0000256" key="5">
    <source>
        <dbReference type="ARBA" id="ARBA00047686"/>
    </source>
</evidence>
<accession>A0A9E1LZ16</accession>
<dbReference type="CDD" id="cd07557">
    <property type="entry name" value="trimeric_dUTPase"/>
    <property type="match status" value="1"/>
</dbReference>
<reference evidence="7" key="1">
    <citation type="submission" date="2021-02" db="EMBL/GenBank/DDBJ databases">
        <title>Infant gut strain persistence is associated with maternal origin, phylogeny, and functional potential including surface adhesion and iron acquisition.</title>
        <authorList>
            <person name="Lou Y.C."/>
        </authorList>
    </citation>
    <scope>NUCLEOTIDE SEQUENCE</scope>
    <source>
        <strain evidence="7">L2_039_000G1_dasL2_039_000G1_maxbin2.maxbin.077</strain>
    </source>
</reference>
<evidence type="ECO:0000313" key="7">
    <source>
        <dbReference type="EMBL" id="MBS6622365.1"/>
    </source>
</evidence>
<dbReference type="GO" id="GO:0004170">
    <property type="term" value="F:dUTP diphosphatase activity"/>
    <property type="evidence" value="ECO:0007669"/>
    <property type="project" value="UniProtKB-EC"/>
</dbReference>
<name>A0A9E1LZ16_9FIRM</name>
<evidence type="ECO:0000259" key="6">
    <source>
        <dbReference type="Pfam" id="PF00692"/>
    </source>
</evidence>
<dbReference type="PANTHER" id="PTHR11241">
    <property type="entry name" value="DEOXYURIDINE 5'-TRIPHOSPHATE NUCLEOTIDOHYDROLASE"/>
    <property type="match status" value="1"/>
</dbReference>
<sequence>MKVRINTHGNPMPESHGEWVDLYTAEDTVLEPLNFKIISLGVAMELPAGYYAQVVPRSSTCKNFGVIMANSVGIIEHSYCGNDDIWGFPAVAIRHTEIPKGTRICQFRLVKQDEPVEFEVVEDLGNPNRGGWGSTGTGKEAQ</sequence>
<keyword evidence="4" id="KW-0546">Nucleotide metabolism</keyword>
<dbReference type="EMBL" id="JAGZYH010000033">
    <property type="protein sequence ID" value="MBS6622365.1"/>
    <property type="molecule type" value="Genomic_DNA"/>
</dbReference>
<dbReference type="GO" id="GO:0046081">
    <property type="term" value="P:dUTP catabolic process"/>
    <property type="evidence" value="ECO:0007669"/>
    <property type="project" value="InterPro"/>
</dbReference>
<dbReference type="GO" id="GO:0000287">
    <property type="term" value="F:magnesium ion binding"/>
    <property type="evidence" value="ECO:0007669"/>
    <property type="project" value="InterPro"/>
</dbReference>
<organism evidence="7 8">
    <name type="scientific">Faecalibacterium prausnitzii</name>
    <dbReference type="NCBI Taxonomy" id="853"/>
    <lineage>
        <taxon>Bacteria</taxon>
        <taxon>Bacillati</taxon>
        <taxon>Bacillota</taxon>
        <taxon>Clostridia</taxon>
        <taxon>Eubacteriales</taxon>
        <taxon>Oscillospiraceae</taxon>
        <taxon>Faecalibacterium</taxon>
    </lineage>
</organism>
<gene>
    <name evidence="7" type="ORF">KH315_09440</name>
</gene>
<dbReference type="InterPro" id="IPR029054">
    <property type="entry name" value="dUTPase-like"/>
</dbReference>
<dbReference type="EC" id="3.6.1.23" evidence="2"/>
<keyword evidence="3" id="KW-0378">Hydrolase</keyword>
<evidence type="ECO:0000256" key="1">
    <source>
        <dbReference type="ARBA" id="ARBA00006581"/>
    </source>
</evidence>
<dbReference type="AlphaFoldDB" id="A0A9E1LZ16"/>
<evidence type="ECO:0000256" key="3">
    <source>
        <dbReference type="ARBA" id="ARBA00022801"/>
    </source>
</evidence>
<evidence type="ECO:0000256" key="2">
    <source>
        <dbReference type="ARBA" id="ARBA00012379"/>
    </source>
</evidence>
<dbReference type="InterPro" id="IPR008181">
    <property type="entry name" value="dUTPase"/>
</dbReference>
<comment type="catalytic activity">
    <reaction evidence="5">
        <text>dUTP + H2O = dUMP + diphosphate + H(+)</text>
        <dbReference type="Rhea" id="RHEA:10248"/>
        <dbReference type="ChEBI" id="CHEBI:15377"/>
        <dbReference type="ChEBI" id="CHEBI:15378"/>
        <dbReference type="ChEBI" id="CHEBI:33019"/>
        <dbReference type="ChEBI" id="CHEBI:61555"/>
        <dbReference type="ChEBI" id="CHEBI:246422"/>
        <dbReference type="EC" id="3.6.1.23"/>
    </reaction>
</comment>
<feature type="domain" description="dUTPase-like" evidence="6">
    <location>
        <begin position="21"/>
        <end position="134"/>
    </location>
</feature>